<protein>
    <submittedName>
        <fullName evidence="13">Penicillin-binding protein</fullName>
    </submittedName>
</protein>
<gene>
    <name evidence="13" type="ORF">KUA55_00595</name>
</gene>
<dbReference type="RefSeq" id="WP_218324231.1">
    <property type="nucleotide sequence ID" value="NZ_JAHUZB010000001.1"/>
</dbReference>
<evidence type="ECO:0000313" key="14">
    <source>
        <dbReference type="Proteomes" id="UP000774130"/>
    </source>
</evidence>
<dbReference type="InterPro" id="IPR050396">
    <property type="entry name" value="Glycosyltr_51/Transpeptidase"/>
</dbReference>
<dbReference type="InterPro" id="IPR001460">
    <property type="entry name" value="PCN-bd_Tpept"/>
</dbReference>
<sequence>MVSKKNPKKIKKKNPQRLGGSFFLNVSISVVKSLLLGFTTVLFLAGMLALGIGVGYFANLVEGTSSLTKTDVRQDISNVNEGSLLKYDDGQNIATINTDPIRQKVDGDEISPWVKKAIVATEDEYFYKHKGVVPKAVIRALLGEVTGLGSGSGGSTLTQQLVKQQVLTSETSFKRKANEILLAMDVEKYLSKDEILTAYLNISPFGRNNKGQNIAGVEEAAQGIFGVDAKDLSLAQSAFIAGLPQSPIVYSPYTNTGELKDDYSLGIERQRNVLFNMYREGAISKDRYEKAVNYDISNDFLPQGELTVDEHGFLYYTVYNEAINLLAKEAAKKDGVSDADFENESVSNRYVEQATLSIQNQGLTINSTINRNIYDAMQQSVTSYGSYLDDGSGVTVETGSVLMDNKTGKIYGFIGSRDYSTNQLNHAFDTSRQAASSIKPLLVYGPAIDQGLIGSESRISDYPTTYQEGKNNGKRLKNATNNGTRTFLTARDAIVQSSNISAYHLYQDILTQKGSTSYVYDTYLSKMNFPEASSWGLESAALGTTGVSTLTEVNGFQTLANEGVYQEGYLIDSITNANGKTLYEHESKGTEVFSKATASIMNDMMRSVIDEQETTPFKSILYSTNNTLASVDWVGKTGTADDSADNWLIVSSPSLTLGSWTGKDDNSAMADGTGNRTATYMAYLANQIYSVAPSLFDPKEKFELDDSVKKEKVSEFTGLKEGKVAFEGKNISVPGGDTTSLWATGGPADNTYKFGIGGTDANYKNYWDNKGNNSSDDEDDDE</sequence>
<keyword evidence="14" id="KW-1185">Reference proteome</keyword>
<organism evidence="13 14">
    <name type="scientific">Enterococcus alishanensis</name>
    <dbReference type="NCBI Taxonomy" id="1303817"/>
    <lineage>
        <taxon>Bacteria</taxon>
        <taxon>Bacillati</taxon>
        <taxon>Bacillota</taxon>
        <taxon>Bacilli</taxon>
        <taxon>Lactobacillales</taxon>
        <taxon>Enterococcaceae</taxon>
        <taxon>Enterococcus</taxon>
    </lineage>
</organism>
<keyword evidence="5" id="KW-0133">Cell shape</keyword>
<evidence type="ECO:0000259" key="11">
    <source>
        <dbReference type="Pfam" id="PF00905"/>
    </source>
</evidence>
<evidence type="ECO:0000256" key="4">
    <source>
        <dbReference type="ARBA" id="ARBA00022692"/>
    </source>
</evidence>
<dbReference type="Proteomes" id="UP000774130">
    <property type="component" value="Unassembled WGS sequence"/>
</dbReference>
<evidence type="ECO:0000256" key="3">
    <source>
        <dbReference type="ARBA" id="ARBA00022679"/>
    </source>
</evidence>
<evidence type="ECO:0000256" key="9">
    <source>
        <dbReference type="ARBA" id="ARBA00023316"/>
    </source>
</evidence>
<evidence type="ECO:0000256" key="8">
    <source>
        <dbReference type="ARBA" id="ARBA00023136"/>
    </source>
</evidence>
<dbReference type="InterPro" id="IPR001264">
    <property type="entry name" value="Glyco_trans_51"/>
</dbReference>
<dbReference type="PANTHER" id="PTHR32282">
    <property type="entry name" value="BINDING PROTEIN TRANSPEPTIDASE, PUTATIVE-RELATED"/>
    <property type="match status" value="1"/>
</dbReference>
<proteinExistence type="predicted"/>
<name>A0ABS6T7T8_9ENTE</name>
<keyword evidence="6" id="KW-0573">Peptidoglycan synthesis</keyword>
<keyword evidence="8" id="KW-0472">Membrane</keyword>
<keyword evidence="7" id="KW-1133">Transmembrane helix</keyword>
<evidence type="ECO:0000256" key="2">
    <source>
        <dbReference type="ARBA" id="ARBA00022676"/>
    </source>
</evidence>
<dbReference type="EMBL" id="JAHUZB010000001">
    <property type="protein sequence ID" value="MBV7389160.1"/>
    <property type="molecule type" value="Genomic_DNA"/>
</dbReference>
<comment type="caution">
    <text evidence="13">The sequence shown here is derived from an EMBL/GenBank/DDBJ whole genome shotgun (WGS) entry which is preliminary data.</text>
</comment>
<dbReference type="PANTHER" id="PTHR32282:SF32">
    <property type="entry name" value="PENICILLIN-BINDING PROTEIN 2A"/>
    <property type="match status" value="1"/>
</dbReference>
<evidence type="ECO:0000256" key="7">
    <source>
        <dbReference type="ARBA" id="ARBA00022989"/>
    </source>
</evidence>
<dbReference type="Pfam" id="PF00905">
    <property type="entry name" value="Transpeptidase"/>
    <property type="match status" value="1"/>
</dbReference>
<evidence type="ECO:0000256" key="1">
    <source>
        <dbReference type="ARBA" id="ARBA00022475"/>
    </source>
</evidence>
<accession>A0ABS6T7T8</accession>
<feature type="domain" description="Glycosyl transferase family 51" evidence="12">
    <location>
        <begin position="90"/>
        <end position="274"/>
    </location>
</feature>
<evidence type="ECO:0000313" key="13">
    <source>
        <dbReference type="EMBL" id="MBV7389160.1"/>
    </source>
</evidence>
<evidence type="ECO:0000259" key="12">
    <source>
        <dbReference type="Pfam" id="PF00912"/>
    </source>
</evidence>
<keyword evidence="2" id="KW-0328">Glycosyltransferase</keyword>
<keyword evidence="1" id="KW-1003">Cell membrane</keyword>
<keyword evidence="4" id="KW-0812">Transmembrane</keyword>
<dbReference type="Pfam" id="PF00912">
    <property type="entry name" value="Transgly"/>
    <property type="match status" value="1"/>
</dbReference>
<feature type="domain" description="Penicillin-binding protein transpeptidase" evidence="11">
    <location>
        <begin position="401"/>
        <end position="641"/>
    </location>
</feature>
<keyword evidence="3" id="KW-0808">Transferase</keyword>
<evidence type="ECO:0000256" key="5">
    <source>
        <dbReference type="ARBA" id="ARBA00022960"/>
    </source>
</evidence>
<reference evidence="13 14" key="1">
    <citation type="submission" date="2021-06" db="EMBL/GenBank/DDBJ databases">
        <title>Enterococcus alishanensis sp. nov., a novel lactic acid bacterium isolated from fresh coffee beans.</title>
        <authorList>
            <person name="Chen Y.-S."/>
        </authorList>
    </citation>
    <scope>NUCLEOTIDE SEQUENCE [LARGE SCALE GENOMIC DNA]</scope>
    <source>
        <strain evidence="13 14">ALS3</strain>
    </source>
</reference>
<feature type="region of interest" description="Disordered" evidence="10">
    <location>
        <begin position="760"/>
        <end position="782"/>
    </location>
</feature>
<evidence type="ECO:0000256" key="10">
    <source>
        <dbReference type="SAM" id="MobiDB-lite"/>
    </source>
</evidence>
<keyword evidence="9" id="KW-0961">Cell wall biogenesis/degradation</keyword>
<evidence type="ECO:0000256" key="6">
    <source>
        <dbReference type="ARBA" id="ARBA00022984"/>
    </source>
</evidence>